<reference evidence="2" key="1">
    <citation type="submission" date="2022-11" db="UniProtKB">
        <authorList>
            <consortium name="WormBaseParasite"/>
        </authorList>
    </citation>
    <scope>IDENTIFICATION</scope>
</reference>
<evidence type="ECO:0000313" key="2">
    <source>
        <dbReference type="WBParaSite" id="PS1159_v2.g21202.t1"/>
    </source>
</evidence>
<organism evidence="1 2">
    <name type="scientific">Panagrolaimus sp. PS1159</name>
    <dbReference type="NCBI Taxonomy" id="55785"/>
    <lineage>
        <taxon>Eukaryota</taxon>
        <taxon>Metazoa</taxon>
        <taxon>Ecdysozoa</taxon>
        <taxon>Nematoda</taxon>
        <taxon>Chromadorea</taxon>
        <taxon>Rhabditida</taxon>
        <taxon>Tylenchina</taxon>
        <taxon>Panagrolaimomorpha</taxon>
        <taxon>Panagrolaimoidea</taxon>
        <taxon>Panagrolaimidae</taxon>
        <taxon>Panagrolaimus</taxon>
    </lineage>
</organism>
<protein>
    <submittedName>
        <fullName evidence="2">Sodium/nucleoside cotransporter</fullName>
    </submittedName>
</protein>
<proteinExistence type="predicted"/>
<dbReference type="WBParaSite" id="PS1159_v2.g21202.t1">
    <property type="protein sequence ID" value="PS1159_v2.g21202.t1"/>
    <property type="gene ID" value="PS1159_v2.g21202"/>
</dbReference>
<accession>A0AC35FVE1</accession>
<dbReference type="Proteomes" id="UP000887580">
    <property type="component" value="Unplaced"/>
</dbReference>
<name>A0AC35FVE1_9BILA</name>
<sequence>MLTVKTYEQLVSLCGLLILIFFSGIFSKHPARINLWQILLGTYLQCVIALLVLKWPTGKSSLNWLMEKTIEFLSFTGNGTDFVYGFVPRPPNICGMDGPFAYTSLPVITFFGALCSLLYYYGVFQWILIKFATLLYYSMGTTAAESLNAIASVFLGPTEAAVLVQSSTGTMTRSEIVTTMTAGYSMIDGSLFATYIAFGACPVYLIAANFMSAPATLVISKILHPEVQASIQKEMKTFRFPPCIKVIAAIIANLIVYVALITMADVCIGWLGSLVGYSDISFTKIMSWIFYPFAYILGVTQNHDETMKVAKLIGLKTVLNEFYAYQQMSVMLTNNQLSDRSQMIAIFALCGYSNFSQIGSQIGIFGALSPKRRKAFVKCATRSMIGGEIACFMTACIAGAIVSEAGGCLPSSNSANCLAV</sequence>
<evidence type="ECO:0000313" key="1">
    <source>
        <dbReference type="Proteomes" id="UP000887580"/>
    </source>
</evidence>